<sequence>MPAIHRNPAAQKQIQTLTQTQARPCSTPRRQLLLCALPALAAALLPLAAQAQPDHWPSRAVRMVVPYTPGGGTDAVARQISERVGTLNKWTVVVDNKPGAGGNIGLDAVAKSAPDGYTFGMGQTANLAINPALLPSMPFNPRTDLIPVALVAAQPTVLVVPQDSPWKSVQDLVKAAKADPGGIRQGLASTGTVGHLAGEMLAFKAGIQVLNVPYKGAAPAVTDLLGKQTHYMFGTPQAVYPLLKGGKLRALAVTSAKRLPILPEVPTVAESGYAGFEAVDWKLIVAPKGTPAAIVQKMNTAVNAALQQPAVQQQLQAEGSTALGGSIQDAAQYLLKEQTDWAALIRDAKIRLE</sequence>
<evidence type="ECO:0000313" key="2">
    <source>
        <dbReference type="EMBL" id="ABX35603.1"/>
    </source>
</evidence>
<dbReference type="AlphaFoldDB" id="A9BZK3"/>
<dbReference type="Proteomes" id="UP000000784">
    <property type="component" value="Chromosome"/>
</dbReference>
<evidence type="ECO:0008006" key="4">
    <source>
        <dbReference type="Google" id="ProtNLM"/>
    </source>
</evidence>
<protein>
    <recommendedName>
        <fullName evidence="4">Tripartite tricarboxylate transporter substrate binding protein</fullName>
    </recommendedName>
</protein>
<dbReference type="PIRSF" id="PIRSF017082">
    <property type="entry name" value="YflP"/>
    <property type="match status" value="1"/>
</dbReference>
<dbReference type="SUPFAM" id="SSF53850">
    <property type="entry name" value="Periplasmic binding protein-like II"/>
    <property type="match status" value="1"/>
</dbReference>
<proteinExistence type="inferred from homology"/>
<dbReference type="eggNOG" id="COG3181">
    <property type="taxonomic scope" value="Bacteria"/>
</dbReference>
<gene>
    <name evidence="2" type="ordered locus">Daci_2965</name>
</gene>
<name>A9BZK3_DELAS</name>
<evidence type="ECO:0000256" key="1">
    <source>
        <dbReference type="ARBA" id="ARBA00006987"/>
    </source>
</evidence>
<organism evidence="2 3">
    <name type="scientific">Delftia acidovorans (strain DSM 14801 / SPH-1)</name>
    <dbReference type="NCBI Taxonomy" id="398578"/>
    <lineage>
        <taxon>Bacteria</taxon>
        <taxon>Pseudomonadati</taxon>
        <taxon>Pseudomonadota</taxon>
        <taxon>Betaproteobacteria</taxon>
        <taxon>Burkholderiales</taxon>
        <taxon>Comamonadaceae</taxon>
        <taxon>Delftia</taxon>
    </lineage>
</organism>
<dbReference type="Gene3D" id="3.40.190.150">
    <property type="entry name" value="Bordetella uptake gene, domain 1"/>
    <property type="match status" value="1"/>
</dbReference>
<reference evidence="2 3" key="1">
    <citation type="journal article" date="2004" name="Appl. Environ. Microbiol.">
        <title>Mineralization of individual congeners of linear alkylbenzenesulfonate by defined pairs of heterotrophic bacteria.</title>
        <authorList>
            <person name="Schleheck D."/>
            <person name="Knepper T.P."/>
            <person name="Fischer K."/>
            <person name="Cook A.M."/>
        </authorList>
    </citation>
    <scope>NUCLEOTIDE SEQUENCE [LARGE SCALE GENOMIC DNA]</scope>
    <source>
        <strain evidence="3">DSM 14801 / SPH-1</strain>
    </source>
</reference>
<reference evidence="3" key="2">
    <citation type="submission" date="2007-11" db="EMBL/GenBank/DDBJ databases">
        <title>Complete sequence of Delftia acidovorans DSM 14801 / SPH-1.</title>
        <authorList>
            <person name="Copeland A."/>
            <person name="Lucas S."/>
            <person name="Lapidus A."/>
            <person name="Barry K."/>
            <person name="Glavina del Rio T."/>
            <person name="Dalin E."/>
            <person name="Tice H."/>
            <person name="Pitluck S."/>
            <person name="Lowry S."/>
            <person name="Clum A."/>
            <person name="Schmutz J."/>
            <person name="Larimer F."/>
            <person name="Land M."/>
            <person name="Hauser L."/>
            <person name="Kyrpides N."/>
            <person name="Kim E."/>
            <person name="Schleheck D."/>
            <person name="Richardson P."/>
        </authorList>
    </citation>
    <scope>NUCLEOTIDE SEQUENCE [LARGE SCALE GENOMIC DNA]</scope>
    <source>
        <strain evidence="3">DSM 14801 / SPH-1</strain>
    </source>
</reference>
<dbReference type="STRING" id="398578.Daci_2965"/>
<dbReference type="CDD" id="cd13578">
    <property type="entry name" value="PBP2_Bug27"/>
    <property type="match status" value="1"/>
</dbReference>
<dbReference type="Gene3D" id="3.40.190.10">
    <property type="entry name" value="Periplasmic binding protein-like II"/>
    <property type="match status" value="1"/>
</dbReference>
<keyword evidence="3" id="KW-1185">Reference proteome</keyword>
<comment type="similarity">
    <text evidence="1">Belongs to the UPF0065 (bug) family.</text>
</comment>
<dbReference type="PANTHER" id="PTHR42928:SF5">
    <property type="entry name" value="BLR1237 PROTEIN"/>
    <property type="match status" value="1"/>
</dbReference>
<evidence type="ECO:0000313" key="3">
    <source>
        <dbReference type="Proteomes" id="UP000000784"/>
    </source>
</evidence>
<dbReference type="InterPro" id="IPR005064">
    <property type="entry name" value="BUG"/>
</dbReference>
<dbReference type="HOGENOM" id="CLU_045683_0_1_4"/>
<dbReference type="RefSeq" id="WP_012204813.1">
    <property type="nucleotide sequence ID" value="NC_010002.1"/>
</dbReference>
<accession>A9BZK3</accession>
<dbReference type="GeneID" id="24115074"/>
<dbReference type="PANTHER" id="PTHR42928">
    <property type="entry name" value="TRICARBOXYLATE-BINDING PROTEIN"/>
    <property type="match status" value="1"/>
</dbReference>
<dbReference type="EMBL" id="CP000884">
    <property type="protein sequence ID" value="ABX35603.1"/>
    <property type="molecule type" value="Genomic_DNA"/>
</dbReference>
<dbReference type="InterPro" id="IPR042100">
    <property type="entry name" value="Bug_dom1"/>
</dbReference>
<dbReference type="KEGG" id="dac:Daci_2965"/>
<dbReference type="Pfam" id="PF03401">
    <property type="entry name" value="TctC"/>
    <property type="match status" value="1"/>
</dbReference>